<dbReference type="Proteomes" id="UP000193920">
    <property type="component" value="Unassembled WGS sequence"/>
</dbReference>
<evidence type="ECO:0000313" key="4">
    <source>
        <dbReference type="Proteomes" id="UP000193920"/>
    </source>
</evidence>
<feature type="signal peptide" evidence="2">
    <location>
        <begin position="1"/>
        <end position="17"/>
    </location>
</feature>
<dbReference type="STRING" id="1754190.A0A1Y2F268"/>
<feature type="compositionally biased region" description="Acidic residues" evidence="1">
    <location>
        <begin position="511"/>
        <end position="524"/>
    </location>
</feature>
<dbReference type="OrthoDB" id="2134720at2759"/>
<keyword evidence="4" id="KW-1185">Reference proteome</keyword>
<dbReference type="AlphaFoldDB" id="A0A1Y2F268"/>
<feature type="compositionally biased region" description="Acidic residues" evidence="1">
    <location>
        <begin position="490"/>
        <end position="503"/>
    </location>
</feature>
<dbReference type="PANTHER" id="PTHR40050">
    <property type="entry name" value="INNER SPORE COAT PROTEIN H"/>
    <property type="match status" value="1"/>
</dbReference>
<dbReference type="InterPro" id="IPR014867">
    <property type="entry name" value="Spore_coat_CotH_CotH2/3/7"/>
</dbReference>
<evidence type="ECO:0000313" key="3">
    <source>
        <dbReference type="EMBL" id="ORY77065.1"/>
    </source>
</evidence>
<protein>
    <recommendedName>
        <fullName evidence="5">Coth-domain-containing protein</fullName>
    </recommendedName>
</protein>
<organism evidence="3 4">
    <name type="scientific">Neocallimastix californiae</name>
    <dbReference type="NCBI Taxonomy" id="1754190"/>
    <lineage>
        <taxon>Eukaryota</taxon>
        <taxon>Fungi</taxon>
        <taxon>Fungi incertae sedis</taxon>
        <taxon>Chytridiomycota</taxon>
        <taxon>Chytridiomycota incertae sedis</taxon>
        <taxon>Neocallimastigomycetes</taxon>
        <taxon>Neocallimastigales</taxon>
        <taxon>Neocallimastigaceae</taxon>
        <taxon>Neocallimastix</taxon>
    </lineage>
</organism>
<dbReference type="EMBL" id="MCOG01000020">
    <property type="protein sequence ID" value="ORY77065.1"/>
    <property type="molecule type" value="Genomic_DNA"/>
</dbReference>
<feature type="chain" id="PRO_5012937595" description="Coth-domain-containing protein" evidence="2">
    <location>
        <begin position="18"/>
        <end position="524"/>
    </location>
</feature>
<comment type="caution">
    <text evidence="3">The sequence shown here is derived from an EMBL/GenBank/DDBJ whole genome shotgun (WGS) entry which is preliminary data.</text>
</comment>
<sequence length="524" mass="60283">MLKFTFLFALLVTFAFANVADFTKSAKRTFNAIEGKVPKISIEMDPKEYERLVKIAQIDQENDIVIGCNLDASCLESFETKITLTYELEGEKKTFNKVTLKDGGNYSRANDRIGFNLKLKGDDLLFDRKQLHLRPDASDPTHIKSKLAYDLINNWGIPSLQEAYCELYLNGEYFGLYVLQDALKSSWIKKTYDIPAEEEVETLFYCKKDGVNLAKGDICYNQNDKTANYTEPFEELLEKIDTATSIEDLEKFMNVDLLMKNLAIEFLFGSFDHYIIQGHNFFVYQRKDGIWDMLLVDFDSEFGSGLYVFTKFILGYDIEDFGYRIKFEDMPKPGKKLLEPAYFNDNTYFKQVLRSLMVTGFNPDNLYRRIDELKEFIAPYVKKTVTPREDGRLPGVINLKGTDTTHTMEDFEAGTEFEPTNPMSPSLKGWIKNRFEFACEEYGFDPEEIRKEAAEFRGEKYFKPEEEEEVVTVTVTTTVVEVETDVVEDVDEDVEYDADEDSAVEVTASADEAEDSADEAEDDE</sequence>
<reference evidence="3 4" key="1">
    <citation type="submission" date="2016-08" db="EMBL/GenBank/DDBJ databases">
        <title>A Parts List for Fungal Cellulosomes Revealed by Comparative Genomics.</title>
        <authorList>
            <consortium name="DOE Joint Genome Institute"/>
            <person name="Haitjema C.H."/>
            <person name="Gilmore S.P."/>
            <person name="Henske J.K."/>
            <person name="Solomon K.V."/>
            <person name="De Groot R."/>
            <person name="Kuo A."/>
            <person name="Mondo S.J."/>
            <person name="Salamov A.A."/>
            <person name="Labutti K."/>
            <person name="Zhao Z."/>
            <person name="Chiniquy J."/>
            <person name="Barry K."/>
            <person name="Brewer H.M."/>
            <person name="Purvine S.O."/>
            <person name="Wright A.T."/>
            <person name="Boxma B."/>
            <person name="Van Alen T."/>
            <person name="Hackstein J.H."/>
            <person name="Baker S.E."/>
            <person name="Grigoriev I.V."/>
            <person name="O'Malley M.A."/>
        </authorList>
    </citation>
    <scope>NUCLEOTIDE SEQUENCE [LARGE SCALE GENOMIC DNA]</scope>
    <source>
        <strain evidence="3 4">G1</strain>
    </source>
</reference>
<feature type="region of interest" description="Disordered" evidence="1">
    <location>
        <begin position="490"/>
        <end position="524"/>
    </location>
</feature>
<evidence type="ECO:0008006" key="5">
    <source>
        <dbReference type="Google" id="ProtNLM"/>
    </source>
</evidence>
<dbReference type="Pfam" id="PF08757">
    <property type="entry name" value="CotH"/>
    <property type="match status" value="1"/>
</dbReference>
<accession>A0A1Y2F268</accession>
<dbReference type="PANTHER" id="PTHR40050:SF1">
    <property type="entry name" value="INNER SPORE COAT PROTEIN H"/>
    <property type="match status" value="1"/>
</dbReference>
<evidence type="ECO:0000256" key="2">
    <source>
        <dbReference type="SAM" id="SignalP"/>
    </source>
</evidence>
<proteinExistence type="predicted"/>
<name>A0A1Y2F268_9FUNG</name>
<gene>
    <name evidence="3" type="ORF">LY90DRAFT_377127</name>
</gene>
<evidence type="ECO:0000256" key="1">
    <source>
        <dbReference type="SAM" id="MobiDB-lite"/>
    </source>
</evidence>
<keyword evidence="2" id="KW-0732">Signal</keyword>